<reference evidence="2 3" key="1">
    <citation type="submission" date="2020-07" db="EMBL/GenBank/DDBJ databases">
        <title>Sequencing the genomes of 1000 actinobacteria strains.</title>
        <authorList>
            <person name="Klenk H.-P."/>
        </authorList>
    </citation>
    <scope>NUCLEOTIDE SEQUENCE [LARGE SCALE GENOMIC DNA]</scope>
    <source>
        <strain evidence="2 3">DSM 15165</strain>
    </source>
</reference>
<dbReference type="RefSeq" id="WP_179605226.1">
    <property type="nucleotide sequence ID" value="NZ_BAABEH010000001.1"/>
</dbReference>
<evidence type="ECO:0000313" key="2">
    <source>
        <dbReference type="EMBL" id="NYJ23286.1"/>
    </source>
</evidence>
<organism evidence="2 3">
    <name type="scientific">Leifsonia shinshuensis</name>
    <dbReference type="NCBI Taxonomy" id="150026"/>
    <lineage>
        <taxon>Bacteria</taxon>
        <taxon>Bacillati</taxon>
        <taxon>Actinomycetota</taxon>
        <taxon>Actinomycetes</taxon>
        <taxon>Micrococcales</taxon>
        <taxon>Microbacteriaceae</taxon>
        <taxon>Leifsonia</taxon>
    </lineage>
</organism>
<comment type="caution">
    <text evidence="2">The sequence shown here is derived from an EMBL/GenBank/DDBJ whole genome shotgun (WGS) entry which is preliminary data.</text>
</comment>
<dbReference type="AlphaFoldDB" id="A0A853CQT5"/>
<name>A0A853CQT5_9MICO</name>
<feature type="region of interest" description="Disordered" evidence="1">
    <location>
        <begin position="31"/>
        <end position="60"/>
    </location>
</feature>
<feature type="compositionally biased region" description="Pro residues" evidence="1">
    <location>
        <begin position="37"/>
        <end position="51"/>
    </location>
</feature>
<sequence>MSNSRTVSMAVLAASAALLLTGCAGIVPTSLSEPTRSPHPGPSITPVPVPSPTAVAAPASEDDAYTGARLTVIRFDAVADDASAGKASDALIGLVATDTAARDLHRQNSHAKRTGTGHSVFTFVDWTVDTLDTAGASPVAWGKVTLTGCVDATDTGTVTEKLFDIHYSPSSQRWLVSSATTLPGDDCVASDVTSEVDGVARTAKSFSDAESGIGNGANAQTRAAGIAKGHAADFLQHEFPAGLAAAGSSEFQVRFIAHYPPDGTTPNVDDAMDVFGCLGTPSTIYVGSDGKMWPPGDFAYLDISHVTTDDQLYVTGLNYTDDDPCQY</sequence>
<dbReference type="Proteomes" id="UP000578352">
    <property type="component" value="Unassembled WGS sequence"/>
</dbReference>
<proteinExistence type="predicted"/>
<protein>
    <submittedName>
        <fullName evidence="2">Uncharacterized protein</fullName>
    </submittedName>
</protein>
<dbReference type="EMBL" id="JACCFL010000001">
    <property type="protein sequence ID" value="NYJ23286.1"/>
    <property type="molecule type" value="Genomic_DNA"/>
</dbReference>
<dbReference type="PROSITE" id="PS51257">
    <property type="entry name" value="PROKAR_LIPOPROTEIN"/>
    <property type="match status" value="1"/>
</dbReference>
<evidence type="ECO:0000313" key="3">
    <source>
        <dbReference type="Proteomes" id="UP000578352"/>
    </source>
</evidence>
<accession>A0A853CQT5</accession>
<gene>
    <name evidence="2" type="ORF">HNR13_001573</name>
</gene>
<evidence type="ECO:0000256" key="1">
    <source>
        <dbReference type="SAM" id="MobiDB-lite"/>
    </source>
</evidence>